<proteinExistence type="inferred from homology"/>
<accession>N2B7C1</accession>
<dbReference type="InterPro" id="IPR003374">
    <property type="entry name" value="ApbE-like_sf"/>
</dbReference>
<evidence type="ECO:0000256" key="5">
    <source>
        <dbReference type="ARBA" id="ARBA00022723"/>
    </source>
</evidence>
<evidence type="ECO:0000256" key="11">
    <source>
        <dbReference type="PIRSR" id="PIRSR006268-2"/>
    </source>
</evidence>
<evidence type="ECO:0000313" key="12">
    <source>
        <dbReference type="EMBL" id="EMZ36321.1"/>
    </source>
</evidence>
<dbReference type="Gene3D" id="3.10.520.10">
    <property type="entry name" value="ApbE-like domains"/>
    <property type="match status" value="1"/>
</dbReference>
<dbReference type="PIRSF" id="PIRSF006268">
    <property type="entry name" value="ApbE"/>
    <property type="match status" value="1"/>
</dbReference>
<keyword evidence="4 10" id="KW-0808">Transferase</keyword>
<dbReference type="eggNOG" id="COG1477">
    <property type="taxonomic scope" value="Bacteria"/>
</dbReference>
<keyword evidence="6 10" id="KW-0274">FAD</keyword>
<dbReference type="PANTHER" id="PTHR30040">
    <property type="entry name" value="THIAMINE BIOSYNTHESIS LIPOPROTEIN APBE"/>
    <property type="match status" value="1"/>
</dbReference>
<evidence type="ECO:0000256" key="9">
    <source>
        <dbReference type="ARBA" id="ARBA00048540"/>
    </source>
</evidence>
<sequence length="319" mass="34550">MCLPLFGCGSRQPIQQTGFYFDTVISVTLYDPSKTEELNHCFALAQQYEQYFSAKKPDSDVSKINRAAGSPVRVQKETRELIEKGLFYSRLSAGTFDITVGKLTALWDFHAESPKLPDDAAIADAVAAIDYSNVVVDGNEVTLTQPDAALDLGGIAKGYIADKMKEYLLSQGITKGLINLGGNVLAIGEKEDGSAYTIGIQKPFDETGDPAAVVSVRDRSVVTSGVYERYFEQDGVRYHHILDVSDGYPCENDLLSVTIICKNSVDGDALSTSCFALGVEKGMELIETLDDTEAVFITSDQKLHTSSGIGTDIPLKTLS</sequence>
<dbReference type="SUPFAM" id="SSF143631">
    <property type="entry name" value="ApbE-like"/>
    <property type="match status" value="1"/>
</dbReference>
<evidence type="ECO:0000256" key="1">
    <source>
        <dbReference type="ARBA" id="ARBA00011955"/>
    </source>
</evidence>
<name>N2B7C1_9FIRM</name>
<evidence type="ECO:0000313" key="13">
    <source>
        <dbReference type="Proteomes" id="UP000012589"/>
    </source>
</evidence>
<dbReference type="PATRIC" id="fig|1235802.3.peg.730"/>
<dbReference type="EMBL" id="AQFT01000023">
    <property type="protein sequence ID" value="EMZ36321.1"/>
    <property type="molecule type" value="Genomic_DNA"/>
</dbReference>
<evidence type="ECO:0000256" key="10">
    <source>
        <dbReference type="PIRNR" id="PIRNR006268"/>
    </source>
</evidence>
<comment type="similarity">
    <text evidence="10">Belongs to the ApbE family.</text>
</comment>
<dbReference type="HOGENOM" id="CLU_044403_1_0_9"/>
<keyword evidence="7 10" id="KW-0460">Magnesium</keyword>
<evidence type="ECO:0000256" key="3">
    <source>
        <dbReference type="ARBA" id="ARBA00022630"/>
    </source>
</evidence>
<dbReference type="Pfam" id="PF02424">
    <property type="entry name" value="ApbE"/>
    <property type="match status" value="1"/>
</dbReference>
<evidence type="ECO:0000256" key="2">
    <source>
        <dbReference type="ARBA" id="ARBA00016337"/>
    </source>
</evidence>
<evidence type="ECO:0000256" key="7">
    <source>
        <dbReference type="ARBA" id="ARBA00022842"/>
    </source>
</evidence>
<dbReference type="EC" id="2.7.1.180" evidence="1 10"/>
<keyword evidence="3 10" id="KW-0285">Flavoprotein</keyword>
<organism evidence="12 13">
    <name type="scientific">Eubacterium plexicaudatum ASF492</name>
    <dbReference type="NCBI Taxonomy" id="1235802"/>
    <lineage>
        <taxon>Bacteria</taxon>
        <taxon>Bacillati</taxon>
        <taxon>Bacillota</taxon>
        <taxon>Clostridia</taxon>
        <taxon>Eubacteriales</taxon>
        <taxon>Eubacteriaceae</taxon>
        <taxon>Eubacterium</taxon>
    </lineage>
</organism>
<dbReference type="GO" id="GO:0016740">
    <property type="term" value="F:transferase activity"/>
    <property type="evidence" value="ECO:0007669"/>
    <property type="project" value="UniProtKB-UniRule"/>
</dbReference>
<gene>
    <name evidence="12" type="ORF">C823_00688</name>
</gene>
<evidence type="ECO:0000256" key="8">
    <source>
        <dbReference type="ARBA" id="ARBA00031306"/>
    </source>
</evidence>
<keyword evidence="5 10" id="KW-0479">Metal-binding</keyword>
<protein>
    <recommendedName>
        <fullName evidence="2 10">FAD:protein FMN transferase</fullName>
        <ecNumber evidence="1 10">2.7.1.180</ecNumber>
    </recommendedName>
    <alternativeName>
        <fullName evidence="8 10">Flavin transferase</fullName>
    </alternativeName>
</protein>
<feature type="binding site" evidence="11">
    <location>
        <position position="272"/>
    </location>
    <ligand>
        <name>Mg(2+)</name>
        <dbReference type="ChEBI" id="CHEBI:18420"/>
    </ligand>
</feature>
<comment type="catalytic activity">
    <reaction evidence="9 10">
        <text>L-threonyl-[protein] + FAD = FMN-L-threonyl-[protein] + AMP + H(+)</text>
        <dbReference type="Rhea" id="RHEA:36847"/>
        <dbReference type="Rhea" id="RHEA-COMP:11060"/>
        <dbReference type="Rhea" id="RHEA-COMP:11061"/>
        <dbReference type="ChEBI" id="CHEBI:15378"/>
        <dbReference type="ChEBI" id="CHEBI:30013"/>
        <dbReference type="ChEBI" id="CHEBI:57692"/>
        <dbReference type="ChEBI" id="CHEBI:74257"/>
        <dbReference type="ChEBI" id="CHEBI:456215"/>
        <dbReference type="EC" id="2.7.1.180"/>
    </reaction>
</comment>
<dbReference type="STRING" id="1235802.C823_00688"/>
<dbReference type="Proteomes" id="UP000012589">
    <property type="component" value="Unassembled WGS sequence"/>
</dbReference>
<feature type="binding site" evidence="11">
    <location>
        <position position="154"/>
    </location>
    <ligand>
        <name>Mg(2+)</name>
        <dbReference type="ChEBI" id="CHEBI:18420"/>
    </ligand>
</feature>
<evidence type="ECO:0000256" key="6">
    <source>
        <dbReference type="ARBA" id="ARBA00022827"/>
    </source>
</evidence>
<comment type="cofactor">
    <cofactor evidence="11">
        <name>Mg(2+)</name>
        <dbReference type="ChEBI" id="CHEBI:18420"/>
    </cofactor>
    <cofactor evidence="11">
        <name>Mn(2+)</name>
        <dbReference type="ChEBI" id="CHEBI:29035"/>
    </cofactor>
    <text evidence="11">Magnesium. Can also use manganese.</text>
</comment>
<keyword evidence="13" id="KW-1185">Reference proteome</keyword>
<dbReference type="PANTHER" id="PTHR30040:SF2">
    <property type="entry name" value="FAD:PROTEIN FMN TRANSFERASE"/>
    <property type="match status" value="1"/>
</dbReference>
<comment type="caution">
    <text evidence="12">The sequence shown here is derived from an EMBL/GenBank/DDBJ whole genome shotgun (WGS) entry which is preliminary data.</text>
</comment>
<feature type="binding site" evidence="11">
    <location>
        <position position="268"/>
    </location>
    <ligand>
        <name>Mg(2+)</name>
        <dbReference type="ChEBI" id="CHEBI:18420"/>
    </ligand>
</feature>
<reference evidence="12 13" key="1">
    <citation type="journal article" date="2014" name="Genome Announc.">
        <title>Draft genome sequences of the altered schaedler flora, a defined bacterial community from gnotobiotic mice.</title>
        <authorList>
            <person name="Wannemuehler M.J."/>
            <person name="Overstreet A.M."/>
            <person name="Ward D.V."/>
            <person name="Phillips G.J."/>
        </authorList>
    </citation>
    <scope>NUCLEOTIDE SEQUENCE [LARGE SCALE GENOMIC DNA]</scope>
    <source>
        <strain evidence="12 13">ASF492</strain>
    </source>
</reference>
<dbReference type="InterPro" id="IPR024932">
    <property type="entry name" value="ApbE"/>
</dbReference>
<evidence type="ECO:0000256" key="4">
    <source>
        <dbReference type="ARBA" id="ARBA00022679"/>
    </source>
</evidence>
<dbReference type="GO" id="GO:0046872">
    <property type="term" value="F:metal ion binding"/>
    <property type="evidence" value="ECO:0007669"/>
    <property type="project" value="UniProtKB-UniRule"/>
</dbReference>
<dbReference type="AlphaFoldDB" id="N2B7C1"/>